<feature type="compositionally biased region" description="Low complexity" evidence="1">
    <location>
        <begin position="12"/>
        <end position="26"/>
    </location>
</feature>
<keyword evidence="3" id="KW-1185">Reference proteome</keyword>
<name>A0ABU6RD96_9FABA</name>
<reference evidence="2 3" key="1">
    <citation type="journal article" date="2023" name="Plants (Basel)">
        <title>Bridging the Gap: Combining Genomics and Transcriptomics Approaches to Understand Stylosanthes scabra, an Orphan Legume from the Brazilian Caatinga.</title>
        <authorList>
            <person name="Ferreira-Neto J.R.C."/>
            <person name="da Silva M.D."/>
            <person name="Binneck E."/>
            <person name="de Melo N.F."/>
            <person name="da Silva R.H."/>
            <person name="de Melo A.L.T.M."/>
            <person name="Pandolfi V."/>
            <person name="Bustamante F.O."/>
            <person name="Brasileiro-Vidal A.C."/>
            <person name="Benko-Iseppon A.M."/>
        </authorList>
    </citation>
    <scope>NUCLEOTIDE SEQUENCE [LARGE SCALE GENOMIC DNA]</scope>
    <source>
        <tissue evidence="2">Leaves</tissue>
    </source>
</reference>
<gene>
    <name evidence="2" type="ORF">PIB30_035653</name>
</gene>
<evidence type="ECO:0000256" key="1">
    <source>
        <dbReference type="SAM" id="MobiDB-lite"/>
    </source>
</evidence>
<sequence length="134" mass="14503">MRMLRDRFLEPVGEVPPTTEPTAEVPIDTGPTIEVPATDPPLTDEVVTVVVTRTDDSAAEGVTEVTPVVADQVEGDQVATETAEVVHVAVDLVEVAQEQSVETPFNGLVISKVFEYKPFGAFKSISRSYGLYNR</sequence>
<dbReference type="EMBL" id="JASCZI010030379">
    <property type="protein sequence ID" value="MED6122007.1"/>
    <property type="molecule type" value="Genomic_DNA"/>
</dbReference>
<accession>A0ABU6RD96</accession>
<organism evidence="2 3">
    <name type="scientific">Stylosanthes scabra</name>
    <dbReference type="NCBI Taxonomy" id="79078"/>
    <lineage>
        <taxon>Eukaryota</taxon>
        <taxon>Viridiplantae</taxon>
        <taxon>Streptophyta</taxon>
        <taxon>Embryophyta</taxon>
        <taxon>Tracheophyta</taxon>
        <taxon>Spermatophyta</taxon>
        <taxon>Magnoliopsida</taxon>
        <taxon>eudicotyledons</taxon>
        <taxon>Gunneridae</taxon>
        <taxon>Pentapetalae</taxon>
        <taxon>rosids</taxon>
        <taxon>fabids</taxon>
        <taxon>Fabales</taxon>
        <taxon>Fabaceae</taxon>
        <taxon>Papilionoideae</taxon>
        <taxon>50 kb inversion clade</taxon>
        <taxon>dalbergioids sensu lato</taxon>
        <taxon>Dalbergieae</taxon>
        <taxon>Pterocarpus clade</taxon>
        <taxon>Stylosanthes</taxon>
    </lineage>
</organism>
<evidence type="ECO:0000313" key="3">
    <source>
        <dbReference type="Proteomes" id="UP001341840"/>
    </source>
</evidence>
<dbReference type="Proteomes" id="UP001341840">
    <property type="component" value="Unassembled WGS sequence"/>
</dbReference>
<feature type="region of interest" description="Disordered" evidence="1">
    <location>
        <begin position="12"/>
        <end position="40"/>
    </location>
</feature>
<proteinExistence type="predicted"/>
<protein>
    <submittedName>
        <fullName evidence="2">Uncharacterized protein</fullName>
    </submittedName>
</protein>
<comment type="caution">
    <text evidence="2">The sequence shown here is derived from an EMBL/GenBank/DDBJ whole genome shotgun (WGS) entry which is preliminary data.</text>
</comment>
<evidence type="ECO:0000313" key="2">
    <source>
        <dbReference type="EMBL" id="MED6122007.1"/>
    </source>
</evidence>